<organism evidence="3 4">
    <name type="scientific">Filimonas effusa</name>
    <dbReference type="NCBI Taxonomy" id="2508721"/>
    <lineage>
        <taxon>Bacteria</taxon>
        <taxon>Pseudomonadati</taxon>
        <taxon>Bacteroidota</taxon>
        <taxon>Chitinophagia</taxon>
        <taxon>Chitinophagales</taxon>
        <taxon>Chitinophagaceae</taxon>
        <taxon>Filimonas</taxon>
    </lineage>
</organism>
<dbReference type="SUPFAM" id="SSF54631">
    <property type="entry name" value="CBS-domain pair"/>
    <property type="match status" value="1"/>
</dbReference>
<sequence length="219" mass="24593">MLTSQLIVSNYPVIGPADKAGFALGLMEDYDVQHLPVVVEEKFKGLVSKDDLLDADEAAMVATLEGNWVKVAVQTHDHFLTALKQAATNDISLVAAINETGEYQGVITRIELLHAASRFTGAEDPGGIIVLEMDKRNFSFGEMSRLVETNDAYITQINTYIDSTTGLLQVTVKVNRAEISDIIATFQRYDYTIRYYFGEENFQNELRENYDLLMTYLKM</sequence>
<reference evidence="3 4" key="1">
    <citation type="submission" date="2019-01" db="EMBL/GenBank/DDBJ databases">
        <title>Filimonas sp. strain TTM-71.</title>
        <authorList>
            <person name="Chen W.-M."/>
        </authorList>
    </citation>
    <scope>NUCLEOTIDE SEQUENCE [LARGE SCALE GENOMIC DNA]</scope>
    <source>
        <strain evidence="3 4">TTM-71</strain>
    </source>
</reference>
<protein>
    <submittedName>
        <fullName evidence="3">CBS domain-containing protein</fullName>
    </submittedName>
</protein>
<keyword evidence="4" id="KW-1185">Reference proteome</keyword>
<feature type="domain" description="CBS" evidence="2">
    <location>
        <begin position="7"/>
        <end position="63"/>
    </location>
</feature>
<dbReference type="PROSITE" id="PS51371">
    <property type="entry name" value="CBS"/>
    <property type="match status" value="1"/>
</dbReference>
<name>A0A4Q1CZQ0_9BACT</name>
<comment type="caution">
    <text evidence="3">The sequence shown here is derived from an EMBL/GenBank/DDBJ whole genome shotgun (WGS) entry which is preliminary data.</text>
</comment>
<dbReference type="Proteomes" id="UP000290545">
    <property type="component" value="Unassembled WGS sequence"/>
</dbReference>
<keyword evidence="1" id="KW-0129">CBS domain</keyword>
<dbReference type="RefSeq" id="WP_129005999.1">
    <property type="nucleotide sequence ID" value="NZ_SDHZ01000005.1"/>
</dbReference>
<evidence type="ECO:0000313" key="3">
    <source>
        <dbReference type="EMBL" id="RXK80873.1"/>
    </source>
</evidence>
<evidence type="ECO:0000313" key="4">
    <source>
        <dbReference type="Proteomes" id="UP000290545"/>
    </source>
</evidence>
<dbReference type="InterPro" id="IPR046342">
    <property type="entry name" value="CBS_dom_sf"/>
</dbReference>
<dbReference type="AlphaFoldDB" id="A0A4Q1CZQ0"/>
<dbReference type="InterPro" id="IPR000644">
    <property type="entry name" value="CBS_dom"/>
</dbReference>
<dbReference type="EMBL" id="SDHZ01000005">
    <property type="protein sequence ID" value="RXK80873.1"/>
    <property type="molecule type" value="Genomic_DNA"/>
</dbReference>
<accession>A0A4Q1CZQ0</accession>
<dbReference type="Pfam" id="PF00571">
    <property type="entry name" value="CBS"/>
    <property type="match status" value="1"/>
</dbReference>
<evidence type="ECO:0000259" key="2">
    <source>
        <dbReference type="PROSITE" id="PS51371"/>
    </source>
</evidence>
<gene>
    <name evidence="3" type="ORF">ESB13_22220</name>
</gene>
<dbReference type="OrthoDB" id="1523762at2"/>
<evidence type="ECO:0000256" key="1">
    <source>
        <dbReference type="PROSITE-ProRule" id="PRU00703"/>
    </source>
</evidence>
<dbReference type="Gene3D" id="3.10.580.10">
    <property type="entry name" value="CBS-domain"/>
    <property type="match status" value="1"/>
</dbReference>
<proteinExistence type="predicted"/>